<dbReference type="PANTHER" id="PTHR35093">
    <property type="entry name" value="OUTER MEMBRANE PROTEIN NMB0088-RELATED"/>
    <property type="match status" value="1"/>
</dbReference>
<dbReference type="GO" id="GO:0009279">
    <property type="term" value="C:cell outer membrane"/>
    <property type="evidence" value="ECO:0007669"/>
    <property type="project" value="UniProtKB-SubCell"/>
</dbReference>
<comment type="similarity">
    <text evidence="2">Belongs to the OmpP1/FadL family.</text>
</comment>
<dbReference type="PANTHER" id="PTHR35093:SF8">
    <property type="entry name" value="OUTER MEMBRANE PROTEIN NMB0088-RELATED"/>
    <property type="match status" value="1"/>
</dbReference>
<gene>
    <name evidence="9" type="ORF">LGQ90_07655</name>
</gene>
<accession>A0A9X1LIT5</accession>
<organism evidence="9 10">
    <name type="scientific">Christiangramia sediminis</name>
    <dbReference type="NCBI Taxonomy" id="2881336"/>
    <lineage>
        <taxon>Bacteria</taxon>
        <taxon>Pseudomonadati</taxon>
        <taxon>Bacteroidota</taxon>
        <taxon>Flavobacteriia</taxon>
        <taxon>Flavobacteriales</taxon>
        <taxon>Flavobacteriaceae</taxon>
        <taxon>Christiangramia</taxon>
    </lineage>
</organism>
<evidence type="ECO:0000313" key="9">
    <source>
        <dbReference type="EMBL" id="MCB7481134.1"/>
    </source>
</evidence>
<evidence type="ECO:0000256" key="4">
    <source>
        <dbReference type="ARBA" id="ARBA00022692"/>
    </source>
</evidence>
<evidence type="ECO:0000256" key="8">
    <source>
        <dbReference type="SAM" id="SignalP"/>
    </source>
</evidence>
<name>A0A9X1LIT5_9FLAO</name>
<dbReference type="InterPro" id="IPR005017">
    <property type="entry name" value="OMPP1/FadL/TodX"/>
</dbReference>
<protein>
    <submittedName>
        <fullName evidence="9">Outer membrane protein transport protein</fullName>
    </submittedName>
</protein>
<evidence type="ECO:0000256" key="3">
    <source>
        <dbReference type="ARBA" id="ARBA00022452"/>
    </source>
</evidence>
<comment type="caution">
    <text evidence="9">The sequence shown here is derived from an EMBL/GenBank/DDBJ whole genome shotgun (WGS) entry which is preliminary data.</text>
</comment>
<feature type="signal peptide" evidence="8">
    <location>
        <begin position="1"/>
        <end position="19"/>
    </location>
</feature>
<evidence type="ECO:0000256" key="7">
    <source>
        <dbReference type="ARBA" id="ARBA00023237"/>
    </source>
</evidence>
<keyword evidence="6" id="KW-0472">Membrane</keyword>
<keyword evidence="5 8" id="KW-0732">Signal</keyword>
<keyword evidence="7" id="KW-0998">Cell outer membrane</keyword>
<proteinExistence type="inferred from homology"/>
<keyword evidence="10" id="KW-1185">Reference proteome</keyword>
<evidence type="ECO:0000313" key="10">
    <source>
        <dbReference type="Proteomes" id="UP001139414"/>
    </source>
</evidence>
<dbReference type="SUPFAM" id="SSF56935">
    <property type="entry name" value="Porins"/>
    <property type="match status" value="1"/>
</dbReference>
<dbReference type="EMBL" id="JAJBZG010000002">
    <property type="protein sequence ID" value="MCB7481134.1"/>
    <property type="molecule type" value="Genomic_DNA"/>
</dbReference>
<dbReference type="GO" id="GO:0015483">
    <property type="term" value="F:long-chain fatty acid transporting porin activity"/>
    <property type="evidence" value="ECO:0007669"/>
    <property type="project" value="TreeGrafter"/>
</dbReference>
<evidence type="ECO:0000256" key="1">
    <source>
        <dbReference type="ARBA" id="ARBA00004571"/>
    </source>
</evidence>
<sequence length="501" mass="55286">MKILLSFIASIAIFSSVKAQTLQDAYRYSSSELSGTARYIGMSGAFGALGGDISAMAINPASSAVFLSSSATATLSYRSLDNSINYNNGQSSGENSNIDLDNIGGVFVFTANEDSNWKKFSLGLNYSSEQNFEEDYSVRGNSTNSIDQYFLNYANGVPLDLLQLQGGENISDLYSFLGENYGFGAQQAFLGYQGFIIEADADNPDNTGYFSLIDEGSFDQRYAYAATGLNGKLTFNAGTQFKDFLYLGLNLNSHFINYENSTELSEFNNNAESLTTEVYFGNSLSTNGDGFSFQLGGIAKVNDNIRFGLTYDSPTWFNIREETTQYLETNSPSDEFVSVVPQIVNIYPEYRLQLPEKIAVSAAYLFEKQGLLSFDYGRKDYTNIKFKPENDIDFQDLNANIAENMKAASTYRLGGEYRIANFSLRAGYRFEESPFKNKNRVGDLTGYSGGVGYSFGSINLDLAYSNAQYDEGSPIYNVGLTDPVNIDRDLSKFVLSLTFGL</sequence>
<evidence type="ECO:0000256" key="2">
    <source>
        <dbReference type="ARBA" id="ARBA00008163"/>
    </source>
</evidence>
<reference evidence="9" key="1">
    <citation type="submission" date="2021-10" db="EMBL/GenBank/DDBJ databases">
        <title>Gramella sp. ASW11-100T, isolated from marine sediment.</title>
        <authorList>
            <person name="Xia C."/>
        </authorList>
    </citation>
    <scope>NUCLEOTIDE SEQUENCE</scope>
    <source>
        <strain evidence="9">ASW11-100</strain>
    </source>
</reference>
<evidence type="ECO:0000256" key="6">
    <source>
        <dbReference type="ARBA" id="ARBA00023136"/>
    </source>
</evidence>
<keyword evidence="4" id="KW-0812">Transmembrane</keyword>
<evidence type="ECO:0000256" key="5">
    <source>
        <dbReference type="ARBA" id="ARBA00022729"/>
    </source>
</evidence>
<feature type="chain" id="PRO_5040729281" evidence="8">
    <location>
        <begin position="20"/>
        <end position="501"/>
    </location>
</feature>
<dbReference type="RefSeq" id="WP_229339789.1">
    <property type="nucleotide sequence ID" value="NZ_JAJBZG010000002.1"/>
</dbReference>
<dbReference type="Pfam" id="PF03349">
    <property type="entry name" value="Toluene_X"/>
    <property type="match status" value="1"/>
</dbReference>
<keyword evidence="3" id="KW-1134">Transmembrane beta strand</keyword>
<comment type="subcellular location">
    <subcellularLocation>
        <location evidence="1">Cell outer membrane</location>
        <topology evidence="1">Multi-pass membrane protein</topology>
    </subcellularLocation>
</comment>
<dbReference type="AlphaFoldDB" id="A0A9X1LIT5"/>
<dbReference type="Proteomes" id="UP001139414">
    <property type="component" value="Unassembled WGS sequence"/>
</dbReference>
<dbReference type="Gene3D" id="2.40.160.60">
    <property type="entry name" value="Outer membrane protein transport protein (OMPP1/FadL/TodX)"/>
    <property type="match status" value="1"/>
</dbReference>